<dbReference type="InterPro" id="IPR005034">
    <property type="entry name" value="Dicer_dimerisation"/>
</dbReference>
<evidence type="ECO:0000259" key="8">
    <source>
        <dbReference type="PROSITE" id="PS50142"/>
    </source>
</evidence>
<accession>A0A024GAF0</accession>
<dbReference type="Pfam" id="PF00636">
    <property type="entry name" value="Ribonuclease_3"/>
    <property type="match status" value="2"/>
</dbReference>
<evidence type="ECO:0000256" key="6">
    <source>
        <dbReference type="PROSITE-ProRule" id="PRU00657"/>
    </source>
</evidence>
<keyword evidence="1" id="KW-0677">Repeat</keyword>
<feature type="domain" description="RNase III" evidence="8">
    <location>
        <begin position="1399"/>
        <end position="1574"/>
    </location>
</feature>
<dbReference type="SMART" id="SM00535">
    <property type="entry name" value="RIBOc"/>
    <property type="match status" value="2"/>
</dbReference>
<dbReference type="SUPFAM" id="SSF52540">
    <property type="entry name" value="P-loop containing nucleoside triphosphate hydrolases"/>
    <property type="match status" value="1"/>
</dbReference>
<keyword evidence="2" id="KW-0547">Nucleotide-binding</keyword>
<dbReference type="PROSITE" id="PS51327">
    <property type="entry name" value="DICER_DSRBF"/>
    <property type="match status" value="1"/>
</dbReference>
<dbReference type="GO" id="GO:0005524">
    <property type="term" value="F:ATP binding"/>
    <property type="evidence" value="ECO:0007669"/>
    <property type="project" value="UniProtKB-KW"/>
</dbReference>
<feature type="domain" description="RNase III" evidence="8">
    <location>
        <begin position="1225"/>
        <end position="1332"/>
    </location>
</feature>
<evidence type="ECO:0000313" key="11">
    <source>
        <dbReference type="Proteomes" id="UP000053237"/>
    </source>
</evidence>
<comment type="caution">
    <text evidence="10">The sequence shown here is derived from an EMBL/GenBank/DDBJ whole genome shotgun (WGS) entry which is preliminary data.</text>
</comment>
<keyword evidence="4" id="KW-0347">Helicase</keyword>
<dbReference type="EMBL" id="CAIX01000050">
    <property type="protein sequence ID" value="CCI43505.1"/>
    <property type="molecule type" value="Genomic_DNA"/>
</dbReference>
<dbReference type="OrthoDB" id="416741at2759"/>
<dbReference type="SUPFAM" id="SSF69065">
    <property type="entry name" value="RNase III domain-like"/>
    <property type="match status" value="2"/>
</dbReference>
<keyword evidence="3" id="KW-0378">Hydrolase</keyword>
<protein>
    <recommendedName>
        <fullName evidence="12">Dicer-like protein 1</fullName>
    </recommendedName>
</protein>
<dbReference type="PROSITE" id="PS50142">
    <property type="entry name" value="RNASE_3_2"/>
    <property type="match status" value="2"/>
</dbReference>
<evidence type="ECO:0000259" key="9">
    <source>
        <dbReference type="PROSITE" id="PS51327"/>
    </source>
</evidence>
<proteinExistence type="predicted"/>
<organism evidence="10 11">
    <name type="scientific">Albugo candida</name>
    <dbReference type="NCBI Taxonomy" id="65357"/>
    <lineage>
        <taxon>Eukaryota</taxon>
        <taxon>Sar</taxon>
        <taxon>Stramenopiles</taxon>
        <taxon>Oomycota</taxon>
        <taxon>Peronosporomycetes</taxon>
        <taxon>Albuginales</taxon>
        <taxon>Albuginaceae</taxon>
        <taxon>Albugo</taxon>
    </lineage>
</organism>
<dbReference type="InterPro" id="IPR000999">
    <property type="entry name" value="RNase_III_dom"/>
</dbReference>
<dbReference type="GO" id="GO:0004386">
    <property type="term" value="F:helicase activity"/>
    <property type="evidence" value="ECO:0007669"/>
    <property type="project" value="UniProtKB-KW"/>
</dbReference>
<dbReference type="Pfam" id="PF03368">
    <property type="entry name" value="Dicer_dimer"/>
    <property type="match status" value="1"/>
</dbReference>
<evidence type="ECO:0000256" key="2">
    <source>
        <dbReference type="ARBA" id="ARBA00022741"/>
    </source>
</evidence>
<dbReference type="PANTHER" id="PTHR14950">
    <property type="entry name" value="DICER-RELATED"/>
    <property type="match status" value="1"/>
</dbReference>
<keyword evidence="6" id="KW-0694">RNA-binding</keyword>
<dbReference type="InParanoid" id="A0A024GAF0"/>
<evidence type="ECO:0000256" key="5">
    <source>
        <dbReference type="ARBA" id="ARBA00022840"/>
    </source>
</evidence>
<dbReference type="GO" id="GO:0006396">
    <property type="term" value="P:RNA processing"/>
    <property type="evidence" value="ECO:0007669"/>
    <property type="project" value="InterPro"/>
</dbReference>
<dbReference type="InterPro" id="IPR038248">
    <property type="entry name" value="Dicer_dimer_sf"/>
</dbReference>
<dbReference type="STRING" id="65357.A0A024GAF0"/>
<gene>
    <name evidence="10" type="ORF">BN9_042890</name>
</gene>
<dbReference type="Gene3D" id="3.40.50.300">
    <property type="entry name" value="P-loop containing nucleotide triphosphate hydrolases"/>
    <property type="match status" value="2"/>
</dbReference>
<evidence type="ECO:0000256" key="3">
    <source>
        <dbReference type="ARBA" id="ARBA00022801"/>
    </source>
</evidence>
<keyword evidence="5" id="KW-0067">ATP-binding</keyword>
<feature type="compositionally biased region" description="Polar residues" evidence="7">
    <location>
        <begin position="116"/>
        <end position="126"/>
    </location>
</feature>
<dbReference type="InterPro" id="IPR027417">
    <property type="entry name" value="P-loop_NTPase"/>
</dbReference>
<dbReference type="Gene3D" id="1.10.1520.10">
    <property type="entry name" value="Ribonuclease III domain"/>
    <property type="match status" value="2"/>
</dbReference>
<evidence type="ECO:0000313" key="10">
    <source>
        <dbReference type="EMBL" id="CCI43505.1"/>
    </source>
</evidence>
<feature type="domain" description="Dicer dsRNA-binding fold" evidence="9">
    <location>
        <begin position="703"/>
        <end position="838"/>
    </location>
</feature>
<evidence type="ECO:0000256" key="7">
    <source>
        <dbReference type="SAM" id="MobiDB-lite"/>
    </source>
</evidence>
<name>A0A024GAF0_9STRA</name>
<dbReference type="PROSITE" id="PS00517">
    <property type="entry name" value="RNASE_3_1"/>
    <property type="match status" value="1"/>
</dbReference>
<dbReference type="Gene3D" id="3.30.160.380">
    <property type="entry name" value="Dicer dimerisation domain"/>
    <property type="match status" value="1"/>
</dbReference>
<dbReference type="PANTHER" id="PTHR14950:SF37">
    <property type="entry name" value="ENDORIBONUCLEASE DICER"/>
    <property type="match status" value="1"/>
</dbReference>
<evidence type="ECO:0008006" key="12">
    <source>
        <dbReference type="Google" id="ProtNLM"/>
    </source>
</evidence>
<sequence>MVFLLPHQHEFVCLCRDQQQNFLVCSPHKVGKTFAACSIVRNLFTEPELSEKALCHSALSSHGPACASEPTPNSTKVIIIVPSTDAVRDITIELGRLCAVNVVKCCQNVSKESIHVNHSSPSNALSTDEIESPAARIEAPKPSPTQDDVKKWEIDDSFALERIASAPILVLTSHIALSLIRRKLLSLPSDSPERNGNATSWLFILENIEQIQSSSPVFFKHFDAHFGSVFRQTDSSSKLAKLFATASTSLSKLYALSSLKPILSMVQAINVLPIVSPDIIQSLQSLPPYLMETFEMSVDAIGNENELLQCTPSDFLHGKNKKEIDFIRLYRIELVMGNSAAIYDEKKCQEKVGRFASEAQLIYEHLGLWCFYKFIEIELLTGLQACFVNDTDNVNHCKRRRLEQISLDKSESDEEIKAVANLETDITPQTASQALEDDLDVTIFNLNLNCNAMEYAERIRAYFDMKETIDPKVDYIIKVIAWMSNQLSKIGLKAASPRLRKVASLIQTRMLNEGSKIKSWVFLSRRCYCRVVAEYLTCILDPLGAPPCCCMLGSNSARICGKLHFSTYARVLTMLSEYKTNVMVTTFISKAENNTPECDLLIVMDQLTEPEKLYECASRAHPSRGVIKYIIPNTPVEIRKYDLLIRKLFEYLEEQGIVHLPSQVPSRALTTSTLQFNRKESVSVSPYEIVFSDTNSVLNLDNSEKILSDFCDALPGQNTFDRRAEYKIRRHFSSNGMTATQKQYKKKRLKFNCKLDDQIDDCRAQAEDPVEANSEAIAYSVALMLPRMLRINRPIVTSKEPSEAQARSIAAFKACQQLLKRGHLDRNLRSILLAKQSSIHGKNSDQKIIAKLTASAKFVSLNRPQGKEEAIPGALSDLLVHDSYDIPPVTAKELGLSTIRSRIDASDGSITMYLYGIQPLEIGILSSDILYTGDTNTQWRYDFATSDVMTQEIHSATLEKHPISVKMSRKELHQALHFHLIVMRLACMSVEDAIREVRVEEDDVWKEFSEMNDKGYLVLPTKLDEAYAIDWEYVLQITGKPLLRPLWPLPSNIAHPVNEWIIVPTTRRNVTYVVQQVRDELVETFCEPFIKDPTHYKDNLKRGQSTPGNPILGRWHTRKQIHEANPMQPMVYGIQTPTIVPLIRRVMQRNQEDLIKSTTRYNERLLIPEYTSLLLLSRTRYFQIIGIVPLLYEFERKAQVSTLMREIGLEVDMNLLGNATSKPAYERLEVLGDTYLKLETSWFMYEIRRDVPDEGTLSMLRRDIIRNDRLCQFALNKNLHHYIVYPAELEQHPFACWKPSCMGKTPQSINAPSKWIADVLEAICGAYIVGHGEKGARHFLKWVGIQVLEEPFNLKQRFYPDCYPKTLMRAAVPIDGNAGVGIGNWNFSILHYENLVTKMRLLEKRLCYRFRNKLLLLEAIAHPSVRRLELVINSEKRMNWHGNYERLEYLGDALIEYLTVSYAFLAHDTWLPGSLSNWKAATVSNDALGKTAIACFGIDEAICSGHLHFDREIVKKIKMIPRTYEVDYRVDTIQPEHSRNSTTTSNCTTNLLALPKILADVMEALVAAVFLDSGKDLGIIRDVFFGRLLETIGEDATRFVCHESGLIIDDQGQEDLFNMEAFTLSDED</sequence>
<dbReference type="InterPro" id="IPR036389">
    <property type="entry name" value="RNase_III_sf"/>
</dbReference>
<feature type="region of interest" description="Disordered" evidence="7">
    <location>
        <begin position="116"/>
        <end position="149"/>
    </location>
</feature>
<evidence type="ECO:0000256" key="4">
    <source>
        <dbReference type="ARBA" id="ARBA00022806"/>
    </source>
</evidence>
<dbReference type="GO" id="GO:0003723">
    <property type="term" value="F:RNA binding"/>
    <property type="evidence" value="ECO:0007669"/>
    <property type="project" value="UniProtKB-UniRule"/>
</dbReference>
<dbReference type="Proteomes" id="UP000053237">
    <property type="component" value="Unassembled WGS sequence"/>
</dbReference>
<keyword evidence="11" id="KW-1185">Reference proteome</keyword>
<dbReference type="GO" id="GO:0004525">
    <property type="term" value="F:ribonuclease III activity"/>
    <property type="evidence" value="ECO:0007669"/>
    <property type="project" value="InterPro"/>
</dbReference>
<evidence type="ECO:0000256" key="1">
    <source>
        <dbReference type="ARBA" id="ARBA00022737"/>
    </source>
</evidence>
<dbReference type="CDD" id="cd00593">
    <property type="entry name" value="RIBOc"/>
    <property type="match status" value="2"/>
</dbReference>
<reference evidence="10 11" key="1">
    <citation type="submission" date="2012-05" db="EMBL/GenBank/DDBJ databases">
        <title>Recombination and specialization in a pathogen metapopulation.</title>
        <authorList>
            <person name="Gardiner A."/>
            <person name="Kemen E."/>
            <person name="Schultz-Larsen T."/>
            <person name="MacLean D."/>
            <person name="Van Oosterhout C."/>
            <person name="Jones J.D.G."/>
        </authorList>
    </citation>
    <scope>NUCLEOTIDE SEQUENCE [LARGE SCALE GENOMIC DNA]</scope>
    <source>
        <strain evidence="10 11">Ac Nc2</strain>
    </source>
</reference>